<protein>
    <submittedName>
        <fullName evidence="1">Uncharacterized protein</fullName>
    </submittedName>
</protein>
<reference evidence="1 2" key="1">
    <citation type="journal article" date="2018" name="BMC Genomics">
        <title>Comparative genome analyses reveal sequence features reflecting distinct modes of host-adaptation between dicot and monocot powdery mildew.</title>
        <authorList>
            <person name="Wu Y."/>
            <person name="Ma X."/>
            <person name="Pan Z."/>
            <person name="Kale S.D."/>
            <person name="Song Y."/>
            <person name="King H."/>
            <person name="Zhang Q."/>
            <person name="Presley C."/>
            <person name="Deng X."/>
            <person name="Wei C.I."/>
            <person name="Xiao S."/>
        </authorList>
    </citation>
    <scope>NUCLEOTIDE SEQUENCE [LARGE SCALE GENOMIC DNA]</scope>
    <source>
        <strain evidence="1">UMSG2</strain>
    </source>
</reference>
<evidence type="ECO:0000313" key="2">
    <source>
        <dbReference type="Proteomes" id="UP000286134"/>
    </source>
</evidence>
<dbReference type="EMBL" id="MCFK01010336">
    <property type="protein sequence ID" value="RKF53665.1"/>
    <property type="molecule type" value="Genomic_DNA"/>
</dbReference>
<sequence>MCPETLLANNLEINSQKQTSSLIDLSNPREVQVHCKNPQTLIDRIKKTTTSEDSLNAVIEALCYGL</sequence>
<proteinExistence type="predicted"/>
<organism evidence="1 2">
    <name type="scientific">Erysiphe neolycopersici</name>
    <dbReference type="NCBI Taxonomy" id="212602"/>
    <lineage>
        <taxon>Eukaryota</taxon>
        <taxon>Fungi</taxon>
        <taxon>Dikarya</taxon>
        <taxon>Ascomycota</taxon>
        <taxon>Pezizomycotina</taxon>
        <taxon>Leotiomycetes</taxon>
        <taxon>Erysiphales</taxon>
        <taxon>Erysiphaceae</taxon>
        <taxon>Erysiphe</taxon>
    </lineage>
</organism>
<name>A0A420H897_9PEZI</name>
<gene>
    <name evidence="1" type="ORF">OnM2_103042</name>
</gene>
<accession>A0A420H897</accession>
<keyword evidence="2" id="KW-1185">Reference proteome</keyword>
<comment type="caution">
    <text evidence="1">The sequence shown here is derived from an EMBL/GenBank/DDBJ whole genome shotgun (WGS) entry which is preliminary data.</text>
</comment>
<dbReference type="AlphaFoldDB" id="A0A420H897"/>
<dbReference type="Proteomes" id="UP000286134">
    <property type="component" value="Unassembled WGS sequence"/>
</dbReference>
<evidence type="ECO:0000313" key="1">
    <source>
        <dbReference type="EMBL" id="RKF53665.1"/>
    </source>
</evidence>